<dbReference type="InterPro" id="IPR004919">
    <property type="entry name" value="GmrSD_N"/>
</dbReference>
<dbReference type="Proteomes" id="UP000707206">
    <property type="component" value="Unassembled WGS sequence"/>
</dbReference>
<dbReference type="EMBL" id="VIKU02000007">
    <property type="protein sequence ID" value="NHF61347.1"/>
    <property type="molecule type" value="Genomic_DNA"/>
</dbReference>
<comment type="caution">
    <text evidence="2">The sequence shown here is derived from an EMBL/GenBank/DDBJ whole genome shotgun (WGS) entry which is preliminary data.</text>
</comment>
<dbReference type="PANTHER" id="PTHR39639:SF1">
    <property type="entry name" value="DUF262 DOMAIN-CONTAINING PROTEIN"/>
    <property type="match status" value="1"/>
</dbReference>
<organism evidence="2 3">
    <name type="scientific">Pelagihabitans pacificus</name>
    <dbReference type="NCBI Taxonomy" id="2696054"/>
    <lineage>
        <taxon>Bacteria</taxon>
        <taxon>Pseudomonadati</taxon>
        <taxon>Bacteroidota</taxon>
        <taxon>Flavobacteriia</taxon>
        <taxon>Flavobacteriales</taxon>
        <taxon>Flavobacteriaceae</taxon>
        <taxon>Pelagihabitans</taxon>
    </lineage>
</organism>
<name>A0A967B1F4_9FLAO</name>
<reference evidence="2" key="1">
    <citation type="submission" date="2019-07" db="EMBL/GenBank/DDBJ databases">
        <authorList>
            <person name="De-Chao Zhang Q."/>
        </authorList>
    </citation>
    <scope>NUCLEOTIDE SEQUENCE</scope>
    <source>
        <strain evidence="2">TP-CH-4</strain>
    </source>
</reference>
<feature type="domain" description="GmrSD restriction endonucleases N-terminal" evidence="1">
    <location>
        <begin position="25"/>
        <end position="169"/>
    </location>
</feature>
<dbReference type="PANTHER" id="PTHR39639">
    <property type="entry name" value="CHROMOSOME 16, WHOLE GENOME SHOTGUN SEQUENCE"/>
    <property type="match status" value="1"/>
</dbReference>
<protein>
    <submittedName>
        <fullName evidence="2">DUF262 domain-containing protein</fullName>
    </submittedName>
</protein>
<proteinExistence type="predicted"/>
<gene>
    <name evidence="2" type="ORF">FK220_018480</name>
</gene>
<evidence type="ECO:0000259" key="1">
    <source>
        <dbReference type="Pfam" id="PF03235"/>
    </source>
</evidence>
<keyword evidence="3" id="KW-1185">Reference proteome</keyword>
<reference evidence="2" key="2">
    <citation type="submission" date="2020-03" db="EMBL/GenBank/DDBJ databases">
        <title>Flavobacteriaceae bacterium strain TP-CH-4, a member of the family Flavobacteriaceae isolated from a deep-sea seamount.</title>
        <authorList>
            <person name="Zhang D.-C."/>
        </authorList>
    </citation>
    <scope>NUCLEOTIDE SEQUENCE</scope>
    <source>
        <strain evidence="2">TP-CH-4</strain>
    </source>
</reference>
<dbReference type="RefSeq" id="WP_152575845.1">
    <property type="nucleotide sequence ID" value="NZ_VIKU02000007.1"/>
</dbReference>
<evidence type="ECO:0000313" key="2">
    <source>
        <dbReference type="EMBL" id="NHF61347.1"/>
    </source>
</evidence>
<dbReference type="AlphaFoldDB" id="A0A967B1F4"/>
<sequence length="366" mass="42688">MNYISTFPKKNSNILRLVYEKDSVNLSPEYQRNGEIWPLEKRQLLIDSILNDYDIPKLYFHVLTLEEKKKTGFEYAVIDGRQRIETIFKFINGDFPLSQDFIFLSEPKLDAKGLYYKDIAEHYPKLKMVFESFEMPIICVETDDLELIDDMFLRLNEAVPLNAAEKRNAIGGPLVQSIKKLGKHSFFQKKVKFSNRRYQHLEVAVRLLFIEHYLSKENKVYDTKKTFLDSLVKKYKKEKSLDAKNIEKAVSTILDKLVNIFANNDALLRTQSIIPIYYLAVRSALNTNDESKISRPNLLKFKEDISLNKTMAEDDISKADYSLIEFDRMSLQGTNDASSIRERSRILLEYLNIDKKILGTTKPKLH</sequence>
<evidence type="ECO:0000313" key="3">
    <source>
        <dbReference type="Proteomes" id="UP000707206"/>
    </source>
</evidence>
<accession>A0A967B1F4</accession>
<dbReference type="Pfam" id="PF03235">
    <property type="entry name" value="GmrSD_N"/>
    <property type="match status" value="1"/>
</dbReference>